<organism evidence="10 11">
    <name type="scientific">Lichtheimia ornata</name>
    <dbReference type="NCBI Taxonomy" id="688661"/>
    <lineage>
        <taxon>Eukaryota</taxon>
        <taxon>Fungi</taxon>
        <taxon>Fungi incertae sedis</taxon>
        <taxon>Mucoromycota</taxon>
        <taxon>Mucoromycotina</taxon>
        <taxon>Mucoromycetes</taxon>
        <taxon>Mucorales</taxon>
        <taxon>Lichtheimiaceae</taxon>
        <taxon>Lichtheimia</taxon>
    </lineage>
</organism>
<evidence type="ECO:0000256" key="2">
    <source>
        <dbReference type="ARBA" id="ARBA00022490"/>
    </source>
</evidence>
<keyword evidence="2" id="KW-0963">Cytoplasm</keyword>
<evidence type="ECO:0000259" key="9">
    <source>
        <dbReference type="PROSITE" id="PS50067"/>
    </source>
</evidence>
<dbReference type="InterPro" id="IPR001752">
    <property type="entry name" value="Kinesin_motor_dom"/>
</dbReference>
<dbReference type="Pfam" id="PF00225">
    <property type="entry name" value="Kinesin"/>
    <property type="match status" value="1"/>
</dbReference>
<evidence type="ECO:0000256" key="3">
    <source>
        <dbReference type="ARBA" id="ARBA00022741"/>
    </source>
</evidence>
<proteinExistence type="inferred from homology"/>
<comment type="caution">
    <text evidence="10">The sequence shown here is derived from an EMBL/GenBank/DDBJ whole genome shotgun (WGS) entry which is preliminary data.</text>
</comment>
<dbReference type="GO" id="GO:0005737">
    <property type="term" value="C:cytoplasm"/>
    <property type="evidence" value="ECO:0007669"/>
    <property type="project" value="UniProtKB-SubCell"/>
</dbReference>
<dbReference type="SUPFAM" id="SSF52540">
    <property type="entry name" value="P-loop containing nucleoside triphosphate hydrolases"/>
    <property type="match status" value="1"/>
</dbReference>
<evidence type="ECO:0000256" key="6">
    <source>
        <dbReference type="PROSITE-ProRule" id="PRU00283"/>
    </source>
</evidence>
<dbReference type="GO" id="GO:0051231">
    <property type="term" value="P:spindle elongation"/>
    <property type="evidence" value="ECO:0007669"/>
    <property type="project" value="TreeGrafter"/>
</dbReference>
<name>A0AAD7V430_9FUNG</name>
<gene>
    <name evidence="10" type="ORF">O0I10_006209</name>
</gene>
<reference evidence="10 11" key="1">
    <citation type="submission" date="2023-03" db="EMBL/GenBank/DDBJ databases">
        <title>Genome sequence of Lichtheimia ornata CBS 291.66.</title>
        <authorList>
            <person name="Mohabir J.T."/>
            <person name="Shea T.P."/>
            <person name="Kurbessoian T."/>
            <person name="Berby B."/>
            <person name="Fontaine J."/>
            <person name="Livny J."/>
            <person name="Gnirke A."/>
            <person name="Stajich J.E."/>
            <person name="Cuomo C.A."/>
        </authorList>
    </citation>
    <scope>NUCLEOTIDE SEQUENCE [LARGE SCALE GENOMIC DNA]</scope>
    <source>
        <strain evidence="10">CBS 291.66</strain>
    </source>
</reference>
<keyword evidence="4 6" id="KW-0067">ATP-binding</keyword>
<evidence type="ECO:0000256" key="7">
    <source>
        <dbReference type="SAM" id="Coils"/>
    </source>
</evidence>
<feature type="region of interest" description="Disordered" evidence="8">
    <location>
        <begin position="640"/>
        <end position="677"/>
    </location>
</feature>
<dbReference type="RefSeq" id="XP_058343114.1">
    <property type="nucleotide sequence ID" value="XM_058486240.1"/>
</dbReference>
<dbReference type="GO" id="GO:0007018">
    <property type="term" value="P:microtubule-based movement"/>
    <property type="evidence" value="ECO:0007669"/>
    <property type="project" value="InterPro"/>
</dbReference>
<dbReference type="EMBL" id="JARTCD010000026">
    <property type="protein sequence ID" value="KAJ8658201.1"/>
    <property type="molecule type" value="Genomic_DNA"/>
</dbReference>
<dbReference type="GO" id="GO:0005524">
    <property type="term" value="F:ATP binding"/>
    <property type="evidence" value="ECO:0007669"/>
    <property type="project" value="UniProtKB-UniRule"/>
</dbReference>
<dbReference type="Gene3D" id="3.40.850.10">
    <property type="entry name" value="Kinesin motor domain"/>
    <property type="match status" value="1"/>
</dbReference>
<feature type="coiled-coil region" evidence="7">
    <location>
        <begin position="866"/>
        <end position="968"/>
    </location>
</feature>
<feature type="coiled-coil region" evidence="7">
    <location>
        <begin position="797"/>
        <end position="824"/>
    </location>
</feature>
<dbReference type="SMART" id="SM00129">
    <property type="entry name" value="KISc"/>
    <property type="match status" value="1"/>
</dbReference>
<evidence type="ECO:0000313" key="11">
    <source>
        <dbReference type="Proteomes" id="UP001234581"/>
    </source>
</evidence>
<evidence type="ECO:0000256" key="1">
    <source>
        <dbReference type="ARBA" id="ARBA00004496"/>
    </source>
</evidence>
<dbReference type="InterPro" id="IPR036961">
    <property type="entry name" value="Kinesin_motor_dom_sf"/>
</dbReference>
<dbReference type="PROSITE" id="PS00411">
    <property type="entry name" value="KINESIN_MOTOR_1"/>
    <property type="match status" value="1"/>
</dbReference>
<dbReference type="PANTHER" id="PTHR47969">
    <property type="entry name" value="CHROMOSOME-ASSOCIATED KINESIN KIF4A-RELATED"/>
    <property type="match status" value="1"/>
</dbReference>
<keyword evidence="11" id="KW-1185">Reference proteome</keyword>
<keyword evidence="3 6" id="KW-0547">Nucleotide-binding</keyword>
<dbReference type="PROSITE" id="PS50067">
    <property type="entry name" value="KINESIN_MOTOR_2"/>
    <property type="match status" value="1"/>
</dbReference>
<dbReference type="PRINTS" id="PR00380">
    <property type="entry name" value="KINESINHEAVY"/>
</dbReference>
<dbReference type="GO" id="GO:0007052">
    <property type="term" value="P:mitotic spindle organization"/>
    <property type="evidence" value="ECO:0007669"/>
    <property type="project" value="TreeGrafter"/>
</dbReference>
<sequence length="1039" mass="116197">MATTAVRVALRVRPLSSKERSDNAQQCVTFADNEPQIFLGHDRAFTFDSVFDPSVTQDHVFETCVAPLLCRFREGNNVTILAYGQTGSGKTYSMGTGALASHDQDGIIQRFAHSLFNELESTCSKQGDTYQVYVSFLELYHEDLNDLLEPNRIAAETHPSIREDVDGNIFWLGVREEQVHNADDMLMMLRKGVHHRATGSTDVNATSSRSHAIFSVLLKQQIANQESSATDSQPSTKRLASKFHFVDLAGSERLKRTIGDRQKEGISINTGLLALGNVISALGDESRKGAHVPYRDSKLTRLLQDSLGGNSHTLMLACVSPSDADYMKTLSTLKYAGRARNIQNRVEINHDYEGSPEELNFLRNKVSQLKMQISMLQKVTGDDQGRRLLYERDELARMHKFNQDVSAELAQVQSERDTLMAQLSPNHVISEAHPVIREYAETVQDLKLELAEAHSRIANLEAAACISNNSSSAMSTSTITVAGGGDTSGPSRALSGLEAFISNSTVVTSSTGHHHHHQRDFIHKPIVTSSGRRRSKYVPIAQRIRTHHSSSNKRATKNKYASDWTPIDSTSTEEMVTDKDLMTTNESAFDTEAFHKVLVWDDYANNLLFVWSQSQDETVLQDTSAATGQERTTLASTTALNNAQQQQHDYDENSMLDNKPGADIRQDSFPLSDCHIQDDLDTDNELEALDVPTWTDDTPKAQSINNDSSKRESLSWTDSILDDSDNSIGTSRLSSSWTTVSRQQQGAIGGDGSSSTAGRRRSKDLLKMLHQVQADLLVKQELVGQLEKSEGEFSQMRSTYEDKLNELHEHLMETQKERDVALQRKRATAANPATINRRAVTGNTATAGRSSAAANAMQLREAPRQVDEVRRQYEQKLKKLSSENQELKRKYTQTNHTLQSARSKAEAYVNKLQREIDALKLDKKQMLKAAKMEADKTREQNTQYERDIQTLKRRESTLADAKKKIEDQYDAQAQLLRRRNDEVASMATQLRQLNFSLRKAATEGIFLNEASLEKILSNITTQRASKSPTAMRRTSPDNH</sequence>
<dbReference type="Pfam" id="PF25764">
    <property type="entry name" value="KIF21A_4th"/>
    <property type="match status" value="1"/>
</dbReference>
<dbReference type="InterPro" id="IPR019821">
    <property type="entry name" value="Kinesin_motor_CS"/>
</dbReference>
<dbReference type="CDD" id="cd01372">
    <property type="entry name" value="KISc_KIF4"/>
    <property type="match status" value="1"/>
</dbReference>
<accession>A0AAD7V430</accession>
<feature type="region of interest" description="Disordered" evidence="8">
    <location>
        <begin position="690"/>
        <end position="759"/>
    </location>
</feature>
<feature type="domain" description="Kinesin motor" evidence="9">
    <location>
        <begin position="5"/>
        <end position="342"/>
    </location>
</feature>
<dbReference type="GeneID" id="83213620"/>
<evidence type="ECO:0000256" key="5">
    <source>
        <dbReference type="ARBA" id="ARBA00023054"/>
    </source>
</evidence>
<evidence type="ECO:0000256" key="8">
    <source>
        <dbReference type="SAM" id="MobiDB-lite"/>
    </source>
</evidence>
<dbReference type="AlphaFoldDB" id="A0AAD7V430"/>
<comment type="similarity">
    <text evidence="6">Belongs to the TRAFAC class myosin-kinesin ATPase superfamily. Kinesin family.</text>
</comment>
<comment type="subcellular location">
    <subcellularLocation>
        <location evidence="1">Cytoplasm</location>
    </subcellularLocation>
</comment>
<keyword evidence="5 7" id="KW-0175">Coiled coil</keyword>
<keyword evidence="6" id="KW-0505">Motor protein</keyword>
<dbReference type="InterPro" id="IPR027417">
    <property type="entry name" value="P-loop_NTPase"/>
</dbReference>
<protein>
    <recommendedName>
        <fullName evidence="9">Kinesin motor domain-containing protein</fullName>
    </recommendedName>
</protein>
<dbReference type="GO" id="GO:0008017">
    <property type="term" value="F:microtubule binding"/>
    <property type="evidence" value="ECO:0007669"/>
    <property type="project" value="InterPro"/>
</dbReference>
<feature type="coiled-coil region" evidence="7">
    <location>
        <begin position="359"/>
        <end position="463"/>
    </location>
</feature>
<feature type="binding site" evidence="6">
    <location>
        <begin position="84"/>
        <end position="91"/>
    </location>
    <ligand>
        <name>ATP</name>
        <dbReference type="ChEBI" id="CHEBI:30616"/>
    </ligand>
</feature>
<dbReference type="GO" id="GO:0003777">
    <property type="term" value="F:microtubule motor activity"/>
    <property type="evidence" value="ECO:0007669"/>
    <property type="project" value="InterPro"/>
</dbReference>
<feature type="compositionally biased region" description="Polar residues" evidence="8">
    <location>
        <begin position="726"/>
        <end position="746"/>
    </location>
</feature>
<dbReference type="GO" id="GO:0005875">
    <property type="term" value="C:microtubule associated complex"/>
    <property type="evidence" value="ECO:0007669"/>
    <property type="project" value="TreeGrafter"/>
</dbReference>
<dbReference type="Proteomes" id="UP001234581">
    <property type="component" value="Unassembled WGS sequence"/>
</dbReference>
<dbReference type="InterPro" id="IPR027640">
    <property type="entry name" value="Kinesin-like_fam"/>
</dbReference>
<dbReference type="PANTHER" id="PTHR47969:SF15">
    <property type="entry name" value="CHROMOSOME-ASSOCIATED KINESIN KIF4A-RELATED"/>
    <property type="match status" value="1"/>
</dbReference>
<evidence type="ECO:0000256" key="4">
    <source>
        <dbReference type="ARBA" id="ARBA00022840"/>
    </source>
</evidence>
<evidence type="ECO:0000313" key="10">
    <source>
        <dbReference type="EMBL" id="KAJ8658201.1"/>
    </source>
</evidence>